<organism evidence="4">
    <name type="scientific">freshwater metagenome</name>
    <dbReference type="NCBI Taxonomy" id="449393"/>
    <lineage>
        <taxon>unclassified sequences</taxon>
        <taxon>metagenomes</taxon>
        <taxon>ecological metagenomes</taxon>
    </lineage>
</organism>
<evidence type="ECO:0000256" key="2">
    <source>
        <dbReference type="ARBA" id="ARBA00022801"/>
    </source>
</evidence>
<dbReference type="AlphaFoldDB" id="A0A6J6E0N2"/>
<dbReference type="InterPro" id="IPR019826">
    <property type="entry name" value="Carboxylesterase_B_AS"/>
</dbReference>
<feature type="domain" description="Carboxylesterase type B" evidence="3">
    <location>
        <begin position="11"/>
        <end position="396"/>
    </location>
</feature>
<gene>
    <name evidence="4" type="ORF">UFOPK1619_00858</name>
</gene>
<evidence type="ECO:0000259" key="3">
    <source>
        <dbReference type="Pfam" id="PF00135"/>
    </source>
</evidence>
<dbReference type="Gene3D" id="3.40.50.1820">
    <property type="entry name" value="alpha/beta hydrolase"/>
    <property type="match status" value="1"/>
</dbReference>
<sequence length="410" mass="44940">MLESIQGFDPATTDEDCLFLNVFTSGPPEANTSKPVLVWIHGGAYTNGSSFTPWYHGGNLAAQGSVVVSINYRLGALGFLGDGNYGILDMVSALRWVNKNIAAFGGNPNNVTIFGESAGGSALIALMACPEAQGLFQRVWAMSPSIGQLRERDRSLELAKEFLEIAGVESIDELRSTSVEKILDFQTSQYLSANKTFDFFAPTGGGVGIESDILNTASQSAVQFVVGTNKDENKIWAAFDPALADADADMWNEFCIENFGDNATNARQTYEKMRPNESPRDLMSAISTDTGFRQRAISFAEARVANNQPTWMYWFTWPTPFMDGALGCCHALDIPFAFGNINAPGADMLLGQGEDRQLVTDRFTAEITQFAHHGHPSWSQYDTDSRATLRIDEKTELILDPEQEIRALFS</sequence>
<name>A0A6J6E0N2_9ZZZZ</name>
<dbReference type="InterPro" id="IPR050309">
    <property type="entry name" value="Type-B_Carboxylest/Lipase"/>
</dbReference>
<dbReference type="GO" id="GO:0016787">
    <property type="term" value="F:hydrolase activity"/>
    <property type="evidence" value="ECO:0007669"/>
    <property type="project" value="UniProtKB-KW"/>
</dbReference>
<comment type="similarity">
    <text evidence="1">Belongs to the type-B carboxylesterase/lipase family.</text>
</comment>
<protein>
    <submittedName>
        <fullName evidence="4">Unannotated protein</fullName>
    </submittedName>
</protein>
<dbReference type="EMBL" id="CAEZTI010000175">
    <property type="protein sequence ID" value="CAB4569867.1"/>
    <property type="molecule type" value="Genomic_DNA"/>
</dbReference>
<dbReference type="Pfam" id="PF00135">
    <property type="entry name" value="COesterase"/>
    <property type="match status" value="1"/>
</dbReference>
<evidence type="ECO:0000256" key="1">
    <source>
        <dbReference type="ARBA" id="ARBA00005964"/>
    </source>
</evidence>
<dbReference type="PROSITE" id="PS00122">
    <property type="entry name" value="CARBOXYLESTERASE_B_1"/>
    <property type="match status" value="1"/>
</dbReference>
<dbReference type="SUPFAM" id="SSF53474">
    <property type="entry name" value="alpha/beta-Hydrolases"/>
    <property type="match status" value="1"/>
</dbReference>
<accession>A0A6J6E0N2</accession>
<keyword evidence="2" id="KW-0378">Hydrolase</keyword>
<proteinExistence type="inferred from homology"/>
<dbReference type="PANTHER" id="PTHR11559">
    <property type="entry name" value="CARBOXYLESTERASE"/>
    <property type="match status" value="1"/>
</dbReference>
<reference evidence="4" key="1">
    <citation type="submission" date="2020-05" db="EMBL/GenBank/DDBJ databases">
        <authorList>
            <person name="Chiriac C."/>
            <person name="Salcher M."/>
            <person name="Ghai R."/>
            <person name="Kavagutti S V."/>
        </authorList>
    </citation>
    <scope>NUCLEOTIDE SEQUENCE</scope>
</reference>
<dbReference type="InterPro" id="IPR002018">
    <property type="entry name" value="CarbesteraseB"/>
</dbReference>
<evidence type="ECO:0000313" key="4">
    <source>
        <dbReference type="EMBL" id="CAB4569867.1"/>
    </source>
</evidence>
<dbReference type="InterPro" id="IPR029058">
    <property type="entry name" value="AB_hydrolase_fold"/>
</dbReference>